<evidence type="ECO:0000256" key="3">
    <source>
        <dbReference type="ARBA" id="ARBA00022729"/>
    </source>
</evidence>
<feature type="domain" description="SusD-like N-terminal" evidence="7">
    <location>
        <begin position="74"/>
        <end position="232"/>
    </location>
</feature>
<comment type="subcellular location">
    <subcellularLocation>
        <location evidence="1">Cell outer membrane</location>
    </subcellularLocation>
</comment>
<dbReference type="EMBL" id="FUZF01000001">
    <property type="protein sequence ID" value="SKB40953.1"/>
    <property type="molecule type" value="Genomic_DNA"/>
</dbReference>
<dbReference type="RefSeq" id="WP_079640720.1">
    <property type="nucleotide sequence ID" value="NZ_FUZF01000001.1"/>
</dbReference>
<dbReference type="Proteomes" id="UP000190150">
    <property type="component" value="Unassembled WGS sequence"/>
</dbReference>
<evidence type="ECO:0000256" key="5">
    <source>
        <dbReference type="ARBA" id="ARBA00023237"/>
    </source>
</evidence>
<evidence type="ECO:0000259" key="7">
    <source>
        <dbReference type="Pfam" id="PF14322"/>
    </source>
</evidence>
<dbReference type="Gene3D" id="1.25.40.900">
    <property type="match status" value="1"/>
</dbReference>
<dbReference type="InterPro" id="IPR012944">
    <property type="entry name" value="SusD_RagB_dom"/>
</dbReference>
<feature type="domain" description="RagB/SusD" evidence="6">
    <location>
        <begin position="353"/>
        <end position="473"/>
    </location>
</feature>
<dbReference type="InterPro" id="IPR033985">
    <property type="entry name" value="SusD-like_N"/>
</dbReference>
<dbReference type="PROSITE" id="PS51257">
    <property type="entry name" value="PROKAR_LIPOPROTEIN"/>
    <property type="match status" value="1"/>
</dbReference>
<name>A0A1T5B249_9SPHI</name>
<dbReference type="Pfam" id="PF07980">
    <property type="entry name" value="SusD_RagB"/>
    <property type="match status" value="1"/>
</dbReference>
<evidence type="ECO:0000259" key="6">
    <source>
        <dbReference type="Pfam" id="PF07980"/>
    </source>
</evidence>
<protein>
    <submittedName>
        <fullName evidence="8">SusD family protein</fullName>
    </submittedName>
</protein>
<dbReference type="Gene3D" id="1.25.40.390">
    <property type="match status" value="1"/>
</dbReference>
<evidence type="ECO:0000256" key="4">
    <source>
        <dbReference type="ARBA" id="ARBA00023136"/>
    </source>
</evidence>
<accession>A0A1T5B249</accession>
<dbReference type="OrthoDB" id="1080118at2"/>
<sequence>MKIIKYTILACALSLSSCGKSFLEVEPIGQLGAEQMFQDVQGMSDALIGSYRLAGDYFESEYSIYGDLRADDVIRNTVTGSNLLLNEYNYSYDQENVGPTLGLWREGYAAINNINNVINAADPIRDKGGVDLARIKMIEGEAHILRGLMFFALSNIYAQHYTYTADASHLGIPIPLVTPKPGVKMSRASMKATYEQIISDLKFGIEALGSTKKERVFASADAAKALLSRIYLYMGDYDNSIKYATEVLDGGKYPLAKPSEYMDMFRATAQRKDFSSINAEVIWQFNLTKLRPNSINIFYFGVESIGAVRPSYIDLFDDQDIRKSMFGFDERSKSYLSLKYAQYDGVVEANVPIVFKVVRSSEMFLNRAEAYFHSKQYDLAVADIKQIRARAYNVSPQSVTISYTSPDELLQQIKLERRKELGFEGQRIFDIMRYKESLDRGTGCTSPVCKLSYPNDLFIMPIPKRELDANDLIIPNPTVNN</sequence>
<keyword evidence="3" id="KW-0732">Signal</keyword>
<reference evidence="9" key="1">
    <citation type="submission" date="2017-02" db="EMBL/GenBank/DDBJ databases">
        <authorList>
            <person name="Varghese N."/>
            <person name="Submissions S."/>
        </authorList>
    </citation>
    <scope>NUCLEOTIDE SEQUENCE [LARGE SCALE GENOMIC DNA]</scope>
    <source>
        <strain evidence="9">DSM 24091</strain>
    </source>
</reference>
<keyword evidence="4" id="KW-0472">Membrane</keyword>
<dbReference type="AlphaFoldDB" id="A0A1T5B249"/>
<dbReference type="SUPFAM" id="SSF48452">
    <property type="entry name" value="TPR-like"/>
    <property type="match status" value="1"/>
</dbReference>
<gene>
    <name evidence="8" type="ORF">SAMN05660841_00372</name>
</gene>
<comment type="similarity">
    <text evidence="2">Belongs to the SusD family.</text>
</comment>
<dbReference type="GO" id="GO:0009279">
    <property type="term" value="C:cell outer membrane"/>
    <property type="evidence" value="ECO:0007669"/>
    <property type="project" value="UniProtKB-SubCell"/>
</dbReference>
<keyword evidence="9" id="KW-1185">Reference proteome</keyword>
<keyword evidence="5" id="KW-0998">Cell outer membrane</keyword>
<dbReference type="Gene3D" id="2.20.20.130">
    <property type="match status" value="1"/>
</dbReference>
<evidence type="ECO:0000256" key="1">
    <source>
        <dbReference type="ARBA" id="ARBA00004442"/>
    </source>
</evidence>
<evidence type="ECO:0000313" key="9">
    <source>
        <dbReference type="Proteomes" id="UP000190150"/>
    </source>
</evidence>
<dbReference type="InterPro" id="IPR011990">
    <property type="entry name" value="TPR-like_helical_dom_sf"/>
</dbReference>
<evidence type="ECO:0000256" key="2">
    <source>
        <dbReference type="ARBA" id="ARBA00006275"/>
    </source>
</evidence>
<organism evidence="8 9">
    <name type="scientific">Sphingobacterium nematocida</name>
    <dbReference type="NCBI Taxonomy" id="1513896"/>
    <lineage>
        <taxon>Bacteria</taxon>
        <taxon>Pseudomonadati</taxon>
        <taxon>Bacteroidota</taxon>
        <taxon>Sphingobacteriia</taxon>
        <taxon>Sphingobacteriales</taxon>
        <taxon>Sphingobacteriaceae</taxon>
        <taxon>Sphingobacterium</taxon>
    </lineage>
</organism>
<evidence type="ECO:0000313" key="8">
    <source>
        <dbReference type="EMBL" id="SKB40953.1"/>
    </source>
</evidence>
<proteinExistence type="inferred from homology"/>
<dbReference type="STRING" id="1513896.SAMN05660841_00372"/>
<dbReference type="Pfam" id="PF14322">
    <property type="entry name" value="SusD-like_3"/>
    <property type="match status" value="1"/>
</dbReference>